<dbReference type="Proteomes" id="UP000189670">
    <property type="component" value="Unassembled WGS sequence"/>
</dbReference>
<gene>
    <name evidence="1" type="ORF">OMM_14748</name>
</gene>
<sequence>MYALISRFKLNMLLGLLYRIKNSTNNSHQNMSNTIKNACEVATGDRILTNETLSSYIQRIFYIPHREVSQVLQYTPEQLSDKMQSN</sequence>
<dbReference type="EMBL" id="ATBP01003165">
    <property type="protein sequence ID" value="ETR65142.1"/>
    <property type="molecule type" value="Genomic_DNA"/>
</dbReference>
<comment type="caution">
    <text evidence="1">The sequence shown here is derived from an EMBL/GenBank/DDBJ whole genome shotgun (WGS) entry which is preliminary data.</text>
</comment>
<dbReference type="AlphaFoldDB" id="A0A1V1NRB9"/>
<reference evidence="2" key="1">
    <citation type="submission" date="2012-11" db="EMBL/GenBank/DDBJ databases">
        <authorList>
            <person name="Lucero-Rivera Y.E."/>
            <person name="Tovar-Ramirez D."/>
        </authorList>
    </citation>
    <scope>NUCLEOTIDE SEQUENCE [LARGE SCALE GENOMIC DNA]</scope>
    <source>
        <strain evidence="2">Araruama</strain>
    </source>
</reference>
<accession>A0A1V1NRB9</accession>
<protein>
    <submittedName>
        <fullName evidence="1">Uncharacterized protein</fullName>
    </submittedName>
</protein>
<name>A0A1V1NRB9_9BACT</name>
<feature type="non-terminal residue" evidence="1">
    <location>
        <position position="86"/>
    </location>
</feature>
<evidence type="ECO:0000313" key="1">
    <source>
        <dbReference type="EMBL" id="ETR65142.1"/>
    </source>
</evidence>
<proteinExistence type="predicted"/>
<organism evidence="1 2">
    <name type="scientific">Candidatus Magnetoglobus multicellularis str. Araruama</name>
    <dbReference type="NCBI Taxonomy" id="890399"/>
    <lineage>
        <taxon>Bacteria</taxon>
        <taxon>Pseudomonadati</taxon>
        <taxon>Thermodesulfobacteriota</taxon>
        <taxon>Desulfobacteria</taxon>
        <taxon>Desulfobacterales</taxon>
        <taxon>Desulfobacteraceae</taxon>
        <taxon>Candidatus Magnetoglobus</taxon>
    </lineage>
</organism>
<evidence type="ECO:0000313" key="2">
    <source>
        <dbReference type="Proteomes" id="UP000189670"/>
    </source>
</evidence>